<protein>
    <submittedName>
        <fullName evidence="1">Uncharacterized protein</fullName>
    </submittedName>
</protein>
<dbReference type="AlphaFoldDB" id="A0A0F9I9N5"/>
<dbReference type="EMBL" id="LAZR01012948">
    <property type="protein sequence ID" value="KKM24321.1"/>
    <property type="molecule type" value="Genomic_DNA"/>
</dbReference>
<evidence type="ECO:0000313" key="1">
    <source>
        <dbReference type="EMBL" id="KKM24321.1"/>
    </source>
</evidence>
<name>A0A0F9I9N5_9ZZZZ</name>
<gene>
    <name evidence="1" type="ORF">LCGC14_1606310</name>
</gene>
<proteinExistence type="predicted"/>
<comment type="caution">
    <text evidence="1">The sequence shown here is derived from an EMBL/GenBank/DDBJ whole genome shotgun (WGS) entry which is preliminary data.</text>
</comment>
<sequence>MTDRKCPRCINKPIEDTHDLCEICTEELVEIWLNGYRSRAK</sequence>
<organism evidence="1">
    <name type="scientific">marine sediment metagenome</name>
    <dbReference type="NCBI Taxonomy" id="412755"/>
    <lineage>
        <taxon>unclassified sequences</taxon>
        <taxon>metagenomes</taxon>
        <taxon>ecological metagenomes</taxon>
    </lineage>
</organism>
<reference evidence="1" key="1">
    <citation type="journal article" date="2015" name="Nature">
        <title>Complex archaea that bridge the gap between prokaryotes and eukaryotes.</title>
        <authorList>
            <person name="Spang A."/>
            <person name="Saw J.H."/>
            <person name="Jorgensen S.L."/>
            <person name="Zaremba-Niedzwiedzka K."/>
            <person name="Martijn J."/>
            <person name="Lind A.E."/>
            <person name="van Eijk R."/>
            <person name="Schleper C."/>
            <person name="Guy L."/>
            <person name="Ettema T.J."/>
        </authorList>
    </citation>
    <scope>NUCLEOTIDE SEQUENCE</scope>
</reference>
<accession>A0A0F9I9N5</accession>